<dbReference type="PROSITE" id="PS51384">
    <property type="entry name" value="FAD_FR"/>
    <property type="match status" value="1"/>
</dbReference>
<dbReference type="InterPro" id="IPR013121">
    <property type="entry name" value="Fe_red_NAD-bd_6"/>
</dbReference>
<evidence type="ECO:0000256" key="4">
    <source>
        <dbReference type="ARBA" id="ARBA00022692"/>
    </source>
</evidence>
<keyword evidence="3" id="KW-0813">Transport</keyword>
<comment type="subcellular location">
    <subcellularLocation>
        <location evidence="1">Membrane</location>
        <topology evidence="1">Multi-pass membrane protein</topology>
    </subcellularLocation>
</comment>
<feature type="compositionally biased region" description="Basic and acidic residues" evidence="11">
    <location>
        <begin position="508"/>
        <end position="517"/>
    </location>
</feature>
<dbReference type="InterPro" id="IPR039261">
    <property type="entry name" value="FNR_nucleotide-bd"/>
</dbReference>
<comment type="similarity">
    <text evidence="2">Belongs to the ferric reductase (FRE) family.</text>
</comment>
<dbReference type="InterPro" id="IPR051410">
    <property type="entry name" value="Ferric/Cupric_Reductase"/>
</dbReference>
<feature type="transmembrane region" description="Helical" evidence="12">
    <location>
        <begin position="128"/>
        <end position="145"/>
    </location>
</feature>
<evidence type="ECO:0000259" key="13">
    <source>
        <dbReference type="PROSITE" id="PS51384"/>
    </source>
</evidence>
<keyword evidence="4 12" id="KW-0812">Transmembrane</keyword>
<evidence type="ECO:0000256" key="7">
    <source>
        <dbReference type="ARBA" id="ARBA00023002"/>
    </source>
</evidence>
<feature type="transmembrane region" description="Helical" evidence="12">
    <location>
        <begin position="166"/>
        <end position="187"/>
    </location>
</feature>
<dbReference type="SFLD" id="SFLDG01168">
    <property type="entry name" value="Ferric_reductase_subgroup_(FRE"/>
    <property type="match status" value="1"/>
</dbReference>
<evidence type="ECO:0000256" key="2">
    <source>
        <dbReference type="ARBA" id="ARBA00006278"/>
    </source>
</evidence>
<evidence type="ECO:0000256" key="6">
    <source>
        <dbReference type="ARBA" id="ARBA00022989"/>
    </source>
</evidence>
<keyword evidence="6 12" id="KW-1133">Transmembrane helix</keyword>
<feature type="region of interest" description="Disordered" evidence="11">
    <location>
        <begin position="474"/>
        <end position="517"/>
    </location>
</feature>
<feature type="transmembrane region" description="Helical" evidence="12">
    <location>
        <begin position="89"/>
        <end position="116"/>
    </location>
</feature>
<dbReference type="SUPFAM" id="SSF52343">
    <property type="entry name" value="Ferredoxin reductase-like, C-terminal NADP-linked domain"/>
    <property type="match status" value="1"/>
</dbReference>
<evidence type="ECO:0000256" key="3">
    <source>
        <dbReference type="ARBA" id="ARBA00022448"/>
    </source>
</evidence>
<keyword evidence="7" id="KW-0560">Oxidoreductase</keyword>
<dbReference type="PANTHER" id="PTHR32361">
    <property type="entry name" value="FERRIC/CUPRIC REDUCTASE TRANSMEMBRANE COMPONENT"/>
    <property type="match status" value="1"/>
</dbReference>
<feature type="transmembrane region" description="Helical" evidence="12">
    <location>
        <begin position="199"/>
        <end position="220"/>
    </location>
</feature>
<accession>A0ABR1Q0C0</accession>
<dbReference type="Proteomes" id="UP001391051">
    <property type="component" value="Unassembled WGS sequence"/>
</dbReference>
<dbReference type="Pfam" id="PF08022">
    <property type="entry name" value="FAD_binding_8"/>
    <property type="match status" value="1"/>
</dbReference>
<keyword evidence="8" id="KW-0406">Ion transport</keyword>
<comment type="caution">
    <text evidence="14">The sequence shown here is derived from an EMBL/GenBank/DDBJ whole genome shotgun (WGS) entry which is preliminary data.</text>
</comment>
<dbReference type="Gene3D" id="3.40.50.80">
    <property type="entry name" value="Nucleotide-binding domain of ferredoxin-NADP reductase (FNR) module"/>
    <property type="match status" value="1"/>
</dbReference>
<dbReference type="GeneID" id="92081438"/>
<dbReference type="EMBL" id="JAQQWE010000008">
    <property type="protein sequence ID" value="KAK7943041.1"/>
    <property type="molecule type" value="Genomic_DNA"/>
</dbReference>
<feature type="compositionally biased region" description="Polar residues" evidence="11">
    <location>
        <begin position="493"/>
        <end position="507"/>
    </location>
</feature>
<keyword evidence="10" id="KW-0325">Glycoprotein</keyword>
<evidence type="ECO:0000256" key="9">
    <source>
        <dbReference type="ARBA" id="ARBA00023136"/>
    </source>
</evidence>
<keyword evidence="9 12" id="KW-0472">Membrane</keyword>
<dbReference type="Pfam" id="PF01794">
    <property type="entry name" value="Ferric_reduct"/>
    <property type="match status" value="1"/>
</dbReference>
<evidence type="ECO:0000256" key="12">
    <source>
        <dbReference type="SAM" id="Phobius"/>
    </source>
</evidence>
<feature type="domain" description="FAD-binding FR-type" evidence="13">
    <location>
        <begin position="264"/>
        <end position="376"/>
    </location>
</feature>
<dbReference type="SFLD" id="SFLDS00052">
    <property type="entry name" value="Ferric_Reductase_Domain"/>
    <property type="match status" value="1"/>
</dbReference>
<dbReference type="InterPro" id="IPR013130">
    <property type="entry name" value="Fe3_Rdtase_TM_dom"/>
</dbReference>
<evidence type="ECO:0000313" key="14">
    <source>
        <dbReference type="EMBL" id="KAK7943041.1"/>
    </source>
</evidence>
<dbReference type="InterPro" id="IPR017927">
    <property type="entry name" value="FAD-bd_FR_type"/>
</dbReference>
<sequence length="600" mass="66351">MESHSVPDSLRWGLMARYSPDKEAMFAERQHDNEQTTKYYAAALSGLIGVFIISHWTRWLVTRHRLSSSFLSPLVALSRLSRRMLLRKVPGFSSVGHAILLTVFFTINIVLSFAGLDRSMPTNFAARFGWMASANFALVVFLALKNTPLAILTSYSYERLNPLHQVAGYCTCVYMILHAAIFSAYFIQRSRWEILHEELVTAGIILGFVMLAAVVEAFVLRRFNYELFYVVHVVLFTVMLITLGLHRPEVNKEKIAIITCIAAGLWGADRLIRMSRLMYNSVNNEATIHPLPQGGTQILLKKPLARAVPGAHCFVWLPRVRLLETHPFTIVATSPTELIVNSYNGFTSSLHKYANKNPGATLRVSLEGPYGTFPDPILFDKVICVAGGSGATFTFGMASNMLQKMTENTKSSIEFIWAVRSRDNLSWFAEHLNAIRSHAHAPRVALKIHATRAVSSSTDTSAVAVEELSLRKTETVTSDGSGEKNSAELGLNHNRTNNSRLPALNSSDPEKGRTSEVGRVRSVVCRTGTNVSVHDVPVEQGRPDIAALLRAAIASVGRDQRVLVAACGPDKLMKVVRNTTAECISVDGPAVELHCEQFGW</sequence>
<reference evidence="14 15" key="1">
    <citation type="submission" date="2023-01" db="EMBL/GenBank/DDBJ databases">
        <title>Analysis of 21 Apiospora genomes using comparative genomics revels a genus with tremendous synthesis potential of carbohydrate active enzymes and secondary metabolites.</title>
        <authorList>
            <person name="Sorensen T."/>
        </authorList>
    </citation>
    <scope>NUCLEOTIDE SEQUENCE [LARGE SCALE GENOMIC DNA]</scope>
    <source>
        <strain evidence="14 15">CBS 24483</strain>
    </source>
</reference>
<protein>
    <submittedName>
        <fullName evidence="14">Ferric reductase transmembrane component 5</fullName>
    </submittedName>
</protein>
<dbReference type="InterPro" id="IPR013112">
    <property type="entry name" value="FAD-bd_8"/>
</dbReference>
<dbReference type="CDD" id="cd06186">
    <property type="entry name" value="NOX_Duox_like_FAD_NADP"/>
    <property type="match status" value="1"/>
</dbReference>
<organism evidence="14 15">
    <name type="scientific">Apiospora aurea</name>
    <dbReference type="NCBI Taxonomy" id="335848"/>
    <lineage>
        <taxon>Eukaryota</taxon>
        <taxon>Fungi</taxon>
        <taxon>Dikarya</taxon>
        <taxon>Ascomycota</taxon>
        <taxon>Pezizomycotina</taxon>
        <taxon>Sordariomycetes</taxon>
        <taxon>Xylariomycetidae</taxon>
        <taxon>Amphisphaeriales</taxon>
        <taxon>Apiosporaceae</taxon>
        <taxon>Apiospora</taxon>
    </lineage>
</organism>
<evidence type="ECO:0000256" key="11">
    <source>
        <dbReference type="SAM" id="MobiDB-lite"/>
    </source>
</evidence>
<evidence type="ECO:0000256" key="8">
    <source>
        <dbReference type="ARBA" id="ARBA00023065"/>
    </source>
</evidence>
<dbReference type="PANTHER" id="PTHR32361:SF9">
    <property type="entry name" value="FERRIC REDUCTASE TRANSMEMBRANE COMPONENT 3-RELATED"/>
    <property type="match status" value="1"/>
</dbReference>
<keyword evidence="15" id="KW-1185">Reference proteome</keyword>
<evidence type="ECO:0000256" key="1">
    <source>
        <dbReference type="ARBA" id="ARBA00004141"/>
    </source>
</evidence>
<feature type="transmembrane region" description="Helical" evidence="12">
    <location>
        <begin position="39"/>
        <end position="61"/>
    </location>
</feature>
<proteinExistence type="inferred from homology"/>
<name>A0ABR1Q0C0_9PEZI</name>
<evidence type="ECO:0000313" key="15">
    <source>
        <dbReference type="Proteomes" id="UP001391051"/>
    </source>
</evidence>
<evidence type="ECO:0000256" key="5">
    <source>
        <dbReference type="ARBA" id="ARBA00022982"/>
    </source>
</evidence>
<evidence type="ECO:0000256" key="10">
    <source>
        <dbReference type="ARBA" id="ARBA00023180"/>
    </source>
</evidence>
<dbReference type="RefSeq" id="XP_066695072.1">
    <property type="nucleotide sequence ID" value="XM_066848376.1"/>
</dbReference>
<feature type="transmembrane region" description="Helical" evidence="12">
    <location>
        <begin position="227"/>
        <end position="243"/>
    </location>
</feature>
<dbReference type="Pfam" id="PF08030">
    <property type="entry name" value="NAD_binding_6"/>
    <property type="match status" value="1"/>
</dbReference>
<keyword evidence="5" id="KW-0249">Electron transport</keyword>
<gene>
    <name evidence="14" type="ORF">PG986_012154</name>
</gene>